<dbReference type="Gene3D" id="2.40.180.10">
    <property type="entry name" value="Catalase core domain"/>
    <property type="match status" value="2"/>
</dbReference>
<comment type="caution">
    <text evidence="1">The sequence shown here is derived from an EMBL/GenBank/DDBJ whole genome shotgun (WGS) entry which is preliminary data.</text>
</comment>
<protein>
    <submittedName>
        <fullName evidence="1">Catalase-like domain, heme-dependent</fullName>
    </submittedName>
</protein>
<proteinExistence type="predicted"/>
<organism evidence="1 2">
    <name type="scientific">Purpureocillium lilacinum</name>
    <name type="common">Paecilomyces lilacinus</name>
    <dbReference type="NCBI Taxonomy" id="33203"/>
    <lineage>
        <taxon>Eukaryota</taxon>
        <taxon>Fungi</taxon>
        <taxon>Dikarya</taxon>
        <taxon>Ascomycota</taxon>
        <taxon>Pezizomycotina</taxon>
        <taxon>Sordariomycetes</taxon>
        <taxon>Hypocreomycetidae</taxon>
        <taxon>Hypocreales</taxon>
        <taxon>Ophiocordycipitaceae</taxon>
        <taxon>Purpureocillium</taxon>
    </lineage>
</organism>
<dbReference type="InterPro" id="IPR020835">
    <property type="entry name" value="Catalase_sf"/>
</dbReference>
<dbReference type="EMBL" id="LCWV01000005">
    <property type="protein sequence ID" value="PWI72648.1"/>
    <property type="molecule type" value="Genomic_DNA"/>
</dbReference>
<evidence type="ECO:0000313" key="2">
    <source>
        <dbReference type="Proteomes" id="UP000245956"/>
    </source>
</evidence>
<evidence type="ECO:0000313" key="1">
    <source>
        <dbReference type="EMBL" id="PWI72648.1"/>
    </source>
</evidence>
<reference evidence="1 2" key="1">
    <citation type="journal article" date="2016" name="Front. Microbiol.">
        <title>Genome and transcriptome sequences reveal the specific parasitism of the nematophagous Purpureocillium lilacinum 36-1.</title>
        <authorList>
            <person name="Xie J."/>
            <person name="Li S."/>
            <person name="Mo C."/>
            <person name="Xiao X."/>
            <person name="Peng D."/>
            <person name="Wang G."/>
            <person name="Xiao Y."/>
        </authorList>
    </citation>
    <scope>NUCLEOTIDE SEQUENCE [LARGE SCALE GENOMIC DNA]</scope>
    <source>
        <strain evidence="1 2">36-1</strain>
    </source>
</reference>
<dbReference type="GO" id="GO:0020037">
    <property type="term" value="F:heme binding"/>
    <property type="evidence" value="ECO:0007669"/>
    <property type="project" value="InterPro"/>
</dbReference>
<dbReference type="Proteomes" id="UP000245956">
    <property type="component" value="Unassembled WGS sequence"/>
</dbReference>
<gene>
    <name evidence="1" type="ORF">PCL_09663</name>
</gene>
<sequence length="310" mass="35044">MAQPSTEWKESIEPDEAERFKEEADIVGAIQEKYSRLYQCPGRAFHRKQLLAAKAVFEVLDGLPPYARFGVFAQPHSFDSLVRLTNASMRIYEDARPDIRGFAIKVLGVEGRDAYDTGPAKEHNILMVQLDPFGARSLDFIRFVQMAETKEGDYKSAPARPFSGFAVDTFHTQTPFCVGPYAARGRLKPPKGQTADPNASKNWGADMVSRLPLIWEYQLQFYVNETDTPIENATKRWNETASPYITVARLTIPAQEITPEWSSEIDDKTFLLWDTLEAHRPLGEVNRARRVVMARSVENRSGRNRGGNDA</sequence>
<accession>A0A2U3EDQ8</accession>
<name>A0A2U3EDQ8_PURLI</name>
<dbReference type="SUPFAM" id="SSF56634">
    <property type="entry name" value="Heme-dependent catalase-like"/>
    <property type="match status" value="1"/>
</dbReference>
<dbReference type="AlphaFoldDB" id="A0A2U3EDQ8"/>